<dbReference type="InterPro" id="IPR036388">
    <property type="entry name" value="WH-like_DNA-bd_sf"/>
</dbReference>
<dbReference type="CDD" id="cd06170">
    <property type="entry name" value="LuxR_C_like"/>
    <property type="match status" value="1"/>
</dbReference>
<comment type="caution">
    <text evidence="8">The sequence shown here is derived from an EMBL/GenBank/DDBJ whole genome shotgun (WGS) entry which is preliminary data.</text>
</comment>
<dbReference type="Pfam" id="PF00196">
    <property type="entry name" value="GerE"/>
    <property type="match status" value="1"/>
</dbReference>
<dbReference type="GO" id="GO:0006355">
    <property type="term" value="P:regulation of DNA-templated transcription"/>
    <property type="evidence" value="ECO:0007669"/>
    <property type="project" value="InterPro"/>
</dbReference>
<dbReference type="SUPFAM" id="SSF52172">
    <property type="entry name" value="CheY-like"/>
    <property type="match status" value="1"/>
</dbReference>
<evidence type="ECO:0000259" key="6">
    <source>
        <dbReference type="PROSITE" id="PS50043"/>
    </source>
</evidence>
<gene>
    <name evidence="8" type="ORF">D1632_06150</name>
</gene>
<sequence length="204" mass="23588">MSKKILIADDHHVVRVGTALILKNTFPDYSLEYAINYPEAKEKLKIERFDLILLDIDMPGSILKGMVKELKTIQEDVLIIIFSNYKEEVAIQYINEGADGFLNKLSDEESLVNAINTIFKDGYYYSNQIIKKMRNHSENSDPRLILSKREFEVFELLAKGNGNLEIANILNLEPPTVGTYKKRIFEKLDVENTIEIFKIYKDLH</sequence>
<dbReference type="Proteomes" id="UP000267524">
    <property type="component" value="Unassembled WGS sequence"/>
</dbReference>
<feature type="modified residue" description="4-aspartylphosphate" evidence="5">
    <location>
        <position position="55"/>
    </location>
</feature>
<dbReference type="EMBL" id="QWIV01000013">
    <property type="protein sequence ID" value="RMZ59229.1"/>
    <property type="molecule type" value="Genomic_DNA"/>
</dbReference>
<dbReference type="InterPro" id="IPR016032">
    <property type="entry name" value="Sig_transdc_resp-reg_C-effctor"/>
</dbReference>
<dbReference type="PANTHER" id="PTHR43214:SF41">
    <property type="entry name" value="NITRATE_NITRITE RESPONSE REGULATOR PROTEIN NARP"/>
    <property type="match status" value="1"/>
</dbReference>
<evidence type="ECO:0000313" key="9">
    <source>
        <dbReference type="Proteomes" id="UP000267524"/>
    </source>
</evidence>
<dbReference type="InterPro" id="IPR039420">
    <property type="entry name" value="WalR-like"/>
</dbReference>
<dbReference type="Gene3D" id="1.10.10.10">
    <property type="entry name" value="Winged helix-like DNA-binding domain superfamily/Winged helix DNA-binding domain"/>
    <property type="match status" value="1"/>
</dbReference>
<evidence type="ECO:0000256" key="5">
    <source>
        <dbReference type="PROSITE-ProRule" id="PRU00169"/>
    </source>
</evidence>
<feature type="domain" description="Response regulatory" evidence="7">
    <location>
        <begin position="4"/>
        <end position="119"/>
    </location>
</feature>
<dbReference type="PANTHER" id="PTHR43214">
    <property type="entry name" value="TWO-COMPONENT RESPONSE REGULATOR"/>
    <property type="match status" value="1"/>
</dbReference>
<keyword evidence="3 8" id="KW-0238">DNA-binding</keyword>
<evidence type="ECO:0000256" key="2">
    <source>
        <dbReference type="ARBA" id="ARBA00023015"/>
    </source>
</evidence>
<dbReference type="InterPro" id="IPR058245">
    <property type="entry name" value="NreC/VraR/RcsB-like_REC"/>
</dbReference>
<evidence type="ECO:0000256" key="1">
    <source>
        <dbReference type="ARBA" id="ARBA00022553"/>
    </source>
</evidence>
<organism evidence="8 9">
    <name type="scientific">Chryseobacterium nematophagum</name>
    <dbReference type="NCBI Taxonomy" id="2305228"/>
    <lineage>
        <taxon>Bacteria</taxon>
        <taxon>Pseudomonadati</taxon>
        <taxon>Bacteroidota</taxon>
        <taxon>Flavobacteriia</taxon>
        <taxon>Flavobacteriales</taxon>
        <taxon>Weeksellaceae</taxon>
        <taxon>Chryseobacterium group</taxon>
        <taxon>Chryseobacterium</taxon>
    </lineage>
</organism>
<dbReference type="SMART" id="SM00448">
    <property type="entry name" value="REC"/>
    <property type="match status" value="1"/>
</dbReference>
<evidence type="ECO:0000313" key="8">
    <source>
        <dbReference type="EMBL" id="RMZ59229.1"/>
    </source>
</evidence>
<evidence type="ECO:0000256" key="3">
    <source>
        <dbReference type="ARBA" id="ARBA00023125"/>
    </source>
</evidence>
<feature type="domain" description="HTH luxR-type" evidence="6">
    <location>
        <begin position="139"/>
        <end position="204"/>
    </location>
</feature>
<dbReference type="RefSeq" id="WP_122546351.1">
    <property type="nucleotide sequence ID" value="NZ_QWIV01000013.1"/>
</dbReference>
<dbReference type="SUPFAM" id="SSF46894">
    <property type="entry name" value="C-terminal effector domain of the bipartite response regulators"/>
    <property type="match status" value="1"/>
</dbReference>
<reference evidence="8 9" key="1">
    <citation type="submission" date="2018-08" db="EMBL/GenBank/DDBJ databases">
        <title>Chryseobacterium nematophagum: a novel matrix digesting pathogen of nematodes.</title>
        <authorList>
            <person name="Page A."/>
            <person name="Roberts M."/>
            <person name="Felix M.-A."/>
            <person name="Weir W."/>
        </authorList>
    </citation>
    <scope>NUCLEOTIDE SEQUENCE [LARGE SCALE GENOMIC DNA]</scope>
    <source>
        <strain evidence="8 9">JUb275</strain>
    </source>
</reference>
<dbReference type="CDD" id="cd17535">
    <property type="entry name" value="REC_NarL-like"/>
    <property type="match status" value="1"/>
</dbReference>
<protein>
    <submittedName>
        <fullName evidence="8">DNA-binding response regulator</fullName>
    </submittedName>
</protein>
<dbReference type="SMART" id="SM00421">
    <property type="entry name" value="HTH_LUXR"/>
    <property type="match status" value="1"/>
</dbReference>
<keyword evidence="1 5" id="KW-0597">Phosphoprotein</keyword>
<keyword evidence="2" id="KW-0805">Transcription regulation</keyword>
<keyword evidence="4" id="KW-0804">Transcription</keyword>
<proteinExistence type="predicted"/>
<accession>A0A3M7LAK0</accession>
<dbReference type="Gene3D" id="3.40.50.2300">
    <property type="match status" value="1"/>
</dbReference>
<dbReference type="InterPro" id="IPR001789">
    <property type="entry name" value="Sig_transdc_resp-reg_receiver"/>
</dbReference>
<dbReference type="GO" id="GO:0003677">
    <property type="term" value="F:DNA binding"/>
    <property type="evidence" value="ECO:0007669"/>
    <property type="project" value="UniProtKB-KW"/>
</dbReference>
<dbReference type="PRINTS" id="PR00038">
    <property type="entry name" value="HTHLUXR"/>
</dbReference>
<evidence type="ECO:0000256" key="4">
    <source>
        <dbReference type="ARBA" id="ARBA00023163"/>
    </source>
</evidence>
<dbReference type="InterPro" id="IPR011006">
    <property type="entry name" value="CheY-like_superfamily"/>
</dbReference>
<dbReference type="PROSITE" id="PS00622">
    <property type="entry name" value="HTH_LUXR_1"/>
    <property type="match status" value="1"/>
</dbReference>
<dbReference type="PROSITE" id="PS50110">
    <property type="entry name" value="RESPONSE_REGULATORY"/>
    <property type="match status" value="1"/>
</dbReference>
<keyword evidence="9" id="KW-1185">Reference proteome</keyword>
<dbReference type="Pfam" id="PF00072">
    <property type="entry name" value="Response_reg"/>
    <property type="match status" value="1"/>
</dbReference>
<evidence type="ECO:0000259" key="7">
    <source>
        <dbReference type="PROSITE" id="PS50110"/>
    </source>
</evidence>
<dbReference type="GO" id="GO:0000160">
    <property type="term" value="P:phosphorelay signal transduction system"/>
    <property type="evidence" value="ECO:0007669"/>
    <property type="project" value="InterPro"/>
</dbReference>
<dbReference type="InterPro" id="IPR000792">
    <property type="entry name" value="Tscrpt_reg_LuxR_C"/>
</dbReference>
<dbReference type="PROSITE" id="PS50043">
    <property type="entry name" value="HTH_LUXR_2"/>
    <property type="match status" value="1"/>
</dbReference>
<dbReference type="AlphaFoldDB" id="A0A3M7LAK0"/>
<name>A0A3M7LAK0_9FLAO</name>